<dbReference type="RefSeq" id="WP_354602734.1">
    <property type="nucleotide sequence ID" value="NZ_JBEWZI010000034.1"/>
</dbReference>
<accession>A0ABV2TRT6</accession>
<name>A0ABV2TRT6_9RHOO</name>
<evidence type="ECO:0000313" key="2">
    <source>
        <dbReference type="Proteomes" id="UP001549691"/>
    </source>
</evidence>
<reference evidence="1 2" key="1">
    <citation type="submission" date="2024-07" db="EMBL/GenBank/DDBJ databases">
        <title>Uliginosibacterium flavum JJ3220;KACC:17644.</title>
        <authorList>
            <person name="Kim M.K."/>
        </authorList>
    </citation>
    <scope>NUCLEOTIDE SEQUENCE [LARGE SCALE GENOMIC DNA]</scope>
    <source>
        <strain evidence="1 2">KACC:17644</strain>
    </source>
</reference>
<dbReference type="Proteomes" id="UP001549691">
    <property type="component" value="Unassembled WGS sequence"/>
</dbReference>
<proteinExistence type="predicted"/>
<evidence type="ECO:0000313" key="1">
    <source>
        <dbReference type="EMBL" id="MET7016275.1"/>
    </source>
</evidence>
<keyword evidence="2" id="KW-1185">Reference proteome</keyword>
<sequence>MSDDTESEIHWGAGDLELTLRTPADFEKAKPLIERAYQEN</sequence>
<dbReference type="EMBL" id="JBEWZI010000034">
    <property type="protein sequence ID" value="MET7016275.1"/>
    <property type="molecule type" value="Genomic_DNA"/>
</dbReference>
<gene>
    <name evidence="1" type="ORF">ABXR19_18970</name>
</gene>
<protein>
    <submittedName>
        <fullName evidence="1">Uncharacterized protein</fullName>
    </submittedName>
</protein>
<comment type="caution">
    <text evidence="1">The sequence shown here is derived from an EMBL/GenBank/DDBJ whole genome shotgun (WGS) entry which is preliminary data.</text>
</comment>
<organism evidence="1 2">
    <name type="scientific">Uliginosibacterium flavum</name>
    <dbReference type="NCBI Taxonomy" id="1396831"/>
    <lineage>
        <taxon>Bacteria</taxon>
        <taxon>Pseudomonadati</taxon>
        <taxon>Pseudomonadota</taxon>
        <taxon>Betaproteobacteria</taxon>
        <taxon>Rhodocyclales</taxon>
        <taxon>Zoogloeaceae</taxon>
        <taxon>Uliginosibacterium</taxon>
    </lineage>
</organism>